<accession>A0A2J6RG04</accession>
<dbReference type="AlphaFoldDB" id="A0A2J6RG04"/>
<name>A0A2J6RG04_HYAVF</name>
<dbReference type="Proteomes" id="UP000235786">
    <property type="component" value="Unassembled WGS sequence"/>
</dbReference>
<feature type="chain" id="PRO_5014451066" evidence="1">
    <location>
        <begin position="20"/>
        <end position="80"/>
    </location>
</feature>
<reference evidence="2 3" key="1">
    <citation type="submission" date="2016-04" db="EMBL/GenBank/DDBJ databases">
        <title>A degradative enzymes factory behind the ericoid mycorrhizal symbiosis.</title>
        <authorList>
            <consortium name="DOE Joint Genome Institute"/>
            <person name="Martino E."/>
            <person name="Morin E."/>
            <person name="Grelet G."/>
            <person name="Kuo A."/>
            <person name="Kohler A."/>
            <person name="Daghino S."/>
            <person name="Barry K."/>
            <person name="Choi C."/>
            <person name="Cichocki N."/>
            <person name="Clum A."/>
            <person name="Copeland A."/>
            <person name="Hainaut M."/>
            <person name="Haridas S."/>
            <person name="Labutti K."/>
            <person name="Lindquist E."/>
            <person name="Lipzen A."/>
            <person name="Khouja H.-R."/>
            <person name="Murat C."/>
            <person name="Ohm R."/>
            <person name="Olson A."/>
            <person name="Spatafora J."/>
            <person name="Veneault-Fourrey C."/>
            <person name="Henrissat B."/>
            <person name="Grigoriev I."/>
            <person name="Martin F."/>
            <person name="Perotto S."/>
        </authorList>
    </citation>
    <scope>NUCLEOTIDE SEQUENCE [LARGE SCALE GENOMIC DNA]</scope>
    <source>
        <strain evidence="2 3">F</strain>
    </source>
</reference>
<feature type="signal peptide" evidence="1">
    <location>
        <begin position="1"/>
        <end position="19"/>
    </location>
</feature>
<keyword evidence="1" id="KW-0732">Signal</keyword>
<dbReference type="EMBL" id="KZ613949">
    <property type="protein sequence ID" value="PMD37451.1"/>
    <property type="molecule type" value="Genomic_DNA"/>
</dbReference>
<evidence type="ECO:0000313" key="3">
    <source>
        <dbReference type="Proteomes" id="UP000235786"/>
    </source>
</evidence>
<evidence type="ECO:0000313" key="2">
    <source>
        <dbReference type="EMBL" id="PMD37451.1"/>
    </source>
</evidence>
<protein>
    <submittedName>
        <fullName evidence="2">Uncharacterized protein</fullName>
    </submittedName>
</protein>
<sequence>MKSTSLLATLAVILATATAAPVTPREPALQAERGIDGPVYIQAGNRMVVTKAKRDLEDRAVIYVTAGNRMVLTRDTDSAE</sequence>
<evidence type="ECO:0000256" key="1">
    <source>
        <dbReference type="SAM" id="SignalP"/>
    </source>
</evidence>
<proteinExistence type="predicted"/>
<keyword evidence="3" id="KW-1185">Reference proteome</keyword>
<organism evidence="2 3">
    <name type="scientific">Hyaloscypha variabilis (strain UAMH 11265 / GT02V1 / F)</name>
    <name type="common">Meliniomyces variabilis</name>
    <dbReference type="NCBI Taxonomy" id="1149755"/>
    <lineage>
        <taxon>Eukaryota</taxon>
        <taxon>Fungi</taxon>
        <taxon>Dikarya</taxon>
        <taxon>Ascomycota</taxon>
        <taxon>Pezizomycotina</taxon>
        <taxon>Leotiomycetes</taxon>
        <taxon>Helotiales</taxon>
        <taxon>Hyaloscyphaceae</taxon>
        <taxon>Hyaloscypha</taxon>
        <taxon>Hyaloscypha variabilis</taxon>
    </lineage>
</organism>
<gene>
    <name evidence="2" type="ORF">L207DRAFT_585787</name>
</gene>